<dbReference type="Pfam" id="PF07366">
    <property type="entry name" value="SnoaL"/>
    <property type="match status" value="1"/>
</dbReference>
<reference evidence="1 2" key="1">
    <citation type="submission" date="2019-05" db="EMBL/GenBank/DDBJ databases">
        <title>Kocuria coralli sp. nov., a novel actinobacterium isolated from coral reef seawater.</title>
        <authorList>
            <person name="Li J."/>
        </authorList>
    </citation>
    <scope>NUCLEOTIDE SEQUENCE [LARGE SCALE GENOMIC DNA]</scope>
    <source>
        <strain evidence="1 2">SCSIO 13007</strain>
    </source>
</reference>
<sequence>MTTTTATTNLSRSANAALPAAHAVFEAINSKDLSCLTEAVTSDFVDHGSPFPLPPGPEGYRQILTYVTQVLSIRYELKDQIVTGDRIVFRAVAYGTSVAAVQGEEFAGRPYSMDTIHIYRTEGDRLAEHWGVRNELGVLQQIGALPMPVQPE</sequence>
<dbReference type="Gene3D" id="3.10.450.50">
    <property type="match status" value="1"/>
</dbReference>
<gene>
    <name evidence="1" type="ORF">FCK90_13095</name>
</gene>
<dbReference type="PANTHER" id="PTHR38436:SF1">
    <property type="entry name" value="ESTER CYCLASE"/>
    <property type="match status" value="1"/>
</dbReference>
<dbReference type="GO" id="GO:0030638">
    <property type="term" value="P:polyketide metabolic process"/>
    <property type="evidence" value="ECO:0007669"/>
    <property type="project" value="InterPro"/>
</dbReference>
<proteinExistence type="predicted"/>
<keyword evidence="2" id="KW-1185">Reference proteome</keyword>
<dbReference type="EMBL" id="SZWF01000023">
    <property type="protein sequence ID" value="KAA9393215.1"/>
    <property type="molecule type" value="Genomic_DNA"/>
</dbReference>
<protein>
    <submittedName>
        <fullName evidence="1">Ester cyclase</fullName>
    </submittedName>
</protein>
<accession>A0A5J5KWE4</accession>
<dbReference type="SUPFAM" id="SSF54427">
    <property type="entry name" value="NTF2-like"/>
    <property type="match status" value="1"/>
</dbReference>
<dbReference type="InterPro" id="IPR009959">
    <property type="entry name" value="Cyclase_SnoaL-like"/>
</dbReference>
<dbReference type="Proteomes" id="UP000325957">
    <property type="component" value="Unassembled WGS sequence"/>
</dbReference>
<dbReference type="OrthoDB" id="129343at2"/>
<dbReference type="AlphaFoldDB" id="A0A5J5KWE4"/>
<comment type="caution">
    <text evidence="1">The sequence shown here is derived from an EMBL/GenBank/DDBJ whole genome shotgun (WGS) entry which is preliminary data.</text>
</comment>
<name>A0A5J5KWE4_9MICC</name>
<evidence type="ECO:0000313" key="2">
    <source>
        <dbReference type="Proteomes" id="UP000325957"/>
    </source>
</evidence>
<dbReference type="InterPro" id="IPR032710">
    <property type="entry name" value="NTF2-like_dom_sf"/>
</dbReference>
<dbReference type="PANTHER" id="PTHR38436">
    <property type="entry name" value="POLYKETIDE CYCLASE SNOAL-LIKE DOMAIN"/>
    <property type="match status" value="1"/>
</dbReference>
<organism evidence="1 2">
    <name type="scientific">Kocuria coralli</name>
    <dbReference type="NCBI Taxonomy" id="1461025"/>
    <lineage>
        <taxon>Bacteria</taxon>
        <taxon>Bacillati</taxon>
        <taxon>Actinomycetota</taxon>
        <taxon>Actinomycetes</taxon>
        <taxon>Micrococcales</taxon>
        <taxon>Micrococcaceae</taxon>
        <taxon>Kocuria</taxon>
    </lineage>
</organism>
<evidence type="ECO:0000313" key="1">
    <source>
        <dbReference type="EMBL" id="KAA9393215.1"/>
    </source>
</evidence>
<dbReference type="RefSeq" id="WP_158034760.1">
    <property type="nucleotide sequence ID" value="NZ_ML708627.1"/>
</dbReference>